<evidence type="ECO:0000313" key="2">
    <source>
        <dbReference type="EMBL" id="KAJ7348543.1"/>
    </source>
</evidence>
<comment type="caution">
    <text evidence="2">The sequence shown here is derived from an EMBL/GenBank/DDBJ whole genome shotgun (WGS) entry which is preliminary data.</text>
</comment>
<feature type="region of interest" description="Disordered" evidence="1">
    <location>
        <begin position="1"/>
        <end position="337"/>
    </location>
</feature>
<feature type="compositionally biased region" description="Acidic residues" evidence="1">
    <location>
        <begin position="875"/>
        <end position="886"/>
    </location>
</feature>
<accession>A0AAD7A413</accession>
<feature type="compositionally biased region" description="Acidic residues" evidence="1">
    <location>
        <begin position="254"/>
        <end position="268"/>
    </location>
</feature>
<feature type="compositionally biased region" description="Acidic residues" evidence="1">
    <location>
        <begin position="287"/>
        <end position="297"/>
    </location>
</feature>
<dbReference type="Proteomes" id="UP001218218">
    <property type="component" value="Unassembled WGS sequence"/>
</dbReference>
<dbReference type="AlphaFoldDB" id="A0AAD7A413"/>
<name>A0AAD7A413_9AGAR</name>
<sequence length="921" mass="98679">MRRSKPSPSTTPSATATKAQNTVGFGTMPPKYPITGRPALPMNSPLRRSTRSTVPAPAKPKRGAKAKAAAPAAPSPPSPVAMLPGSSKTRASKHRATAKKPPTPESEPESESPLNELMSIPAGEEVDLGGTLPSGTTNKGAASEGEHLQSPPHENEHTASPHPESERATSPRSENERMVSPRSENEHTVSPRSENERTVSPRPETEHSPPSRSKSPSTAATKSASTSATEERAKSPPPSTIDKGLASGDGVDAGADEEPDHQDDDDDSGSNKDSNEDSNKNDNKDSNEDEDENDNNSDDSSREHNPGGQSYRDRHPGAPVQPPRLPRAEKGKSTAEKNTAVLKGKELKAACKILNEKVEEFKDLLEACAAELSEQLNIPLREVKQWLGHVTKYIDGRDYNKFSAKVWKRMREMNVGKQKGERIQIPEVQKIVQAEGADAWSADDLVQLKKDYLAYQESKNKGTRPSNNSAAKDASAVASNISKEMDLLQPHTGARAFGVLAGGHANNTISPTLLSNPTNFKFLQEVYKIDPVVSLGITAVAATSSDTMPADLTVRRSEVAKMIESDLRNKTNNPNVKMNNKDYERVIQGSLGWTLVGWPEGATFVAPSNFKAGGASHIVTLWQRVKSGACRFDPTDPALWAEVLVRPSGKRSRKAKGSTAKPKSAEEEPDVAEMDADTDPEPAAGKKRKRQEDKGELQEGGLGKKSAGGKKAKQAEEKGKEKEKTKEKKQRGKEDSGGQKRKRGANGEQEEPPKKKKHKPFAHSTGHRSAEFVATDDDEPEGSTAGGNAVAGGSSGTSGSSGVAGGGSGGNVVAGGSTGPSTSSWDCMQEKRAKDLKAAAKAKQRMEADIAADIASGKIKPKTKRKRQPKSAKEIDEDDYNDEDSSESPISAPPSCSPCCLLLPVACMFFPTHILLPAWWW</sequence>
<evidence type="ECO:0000256" key="1">
    <source>
        <dbReference type="SAM" id="MobiDB-lite"/>
    </source>
</evidence>
<organism evidence="2 3">
    <name type="scientific">Mycena albidolilacea</name>
    <dbReference type="NCBI Taxonomy" id="1033008"/>
    <lineage>
        <taxon>Eukaryota</taxon>
        <taxon>Fungi</taxon>
        <taxon>Dikarya</taxon>
        <taxon>Basidiomycota</taxon>
        <taxon>Agaricomycotina</taxon>
        <taxon>Agaricomycetes</taxon>
        <taxon>Agaricomycetidae</taxon>
        <taxon>Agaricales</taxon>
        <taxon>Marasmiineae</taxon>
        <taxon>Mycenaceae</taxon>
        <taxon>Mycena</taxon>
    </lineage>
</organism>
<feature type="compositionally biased region" description="Basic and acidic residues" evidence="1">
    <location>
        <begin position="326"/>
        <end position="335"/>
    </location>
</feature>
<proteinExistence type="predicted"/>
<feature type="compositionally biased region" description="Basic and acidic residues" evidence="1">
    <location>
        <begin position="828"/>
        <end position="848"/>
    </location>
</feature>
<feature type="compositionally biased region" description="Basic and acidic residues" evidence="1">
    <location>
        <begin position="153"/>
        <end position="209"/>
    </location>
</feature>
<feature type="compositionally biased region" description="Low complexity" evidence="1">
    <location>
        <begin position="210"/>
        <end position="228"/>
    </location>
</feature>
<dbReference type="EMBL" id="JARIHO010000017">
    <property type="protein sequence ID" value="KAJ7348543.1"/>
    <property type="molecule type" value="Genomic_DNA"/>
</dbReference>
<evidence type="ECO:0000313" key="3">
    <source>
        <dbReference type="Proteomes" id="UP001218218"/>
    </source>
</evidence>
<protein>
    <submittedName>
        <fullName evidence="2">Uncharacterized protein</fullName>
    </submittedName>
</protein>
<feature type="compositionally biased region" description="Basic and acidic residues" evidence="1">
    <location>
        <begin position="713"/>
        <end position="738"/>
    </location>
</feature>
<feature type="region of interest" description="Disordered" evidence="1">
    <location>
        <begin position="647"/>
        <end position="894"/>
    </location>
</feature>
<keyword evidence="3" id="KW-1185">Reference proteome</keyword>
<feature type="compositionally biased region" description="Gly residues" evidence="1">
    <location>
        <begin position="802"/>
        <end position="818"/>
    </location>
</feature>
<gene>
    <name evidence="2" type="ORF">DFH08DRAFT_808275</name>
</gene>
<feature type="compositionally biased region" description="Basic and acidic residues" evidence="1">
    <location>
        <begin position="299"/>
        <end position="316"/>
    </location>
</feature>
<reference evidence="2" key="1">
    <citation type="submission" date="2023-03" db="EMBL/GenBank/DDBJ databases">
        <title>Massive genome expansion in bonnet fungi (Mycena s.s.) driven by repeated elements and novel gene families across ecological guilds.</title>
        <authorList>
            <consortium name="Lawrence Berkeley National Laboratory"/>
            <person name="Harder C.B."/>
            <person name="Miyauchi S."/>
            <person name="Viragh M."/>
            <person name="Kuo A."/>
            <person name="Thoen E."/>
            <person name="Andreopoulos B."/>
            <person name="Lu D."/>
            <person name="Skrede I."/>
            <person name="Drula E."/>
            <person name="Henrissat B."/>
            <person name="Morin E."/>
            <person name="Kohler A."/>
            <person name="Barry K."/>
            <person name="LaButti K."/>
            <person name="Morin E."/>
            <person name="Salamov A."/>
            <person name="Lipzen A."/>
            <person name="Mereny Z."/>
            <person name="Hegedus B."/>
            <person name="Baldrian P."/>
            <person name="Stursova M."/>
            <person name="Weitz H."/>
            <person name="Taylor A."/>
            <person name="Grigoriev I.V."/>
            <person name="Nagy L.G."/>
            <person name="Martin F."/>
            <person name="Kauserud H."/>
        </authorList>
    </citation>
    <scope>NUCLEOTIDE SEQUENCE</scope>
    <source>
        <strain evidence="2">CBHHK002</strain>
    </source>
</reference>
<feature type="compositionally biased region" description="Low complexity" evidence="1">
    <location>
        <begin position="1"/>
        <end position="19"/>
    </location>
</feature>
<feature type="compositionally biased region" description="Basic residues" evidence="1">
    <location>
        <begin position="859"/>
        <end position="870"/>
    </location>
</feature>
<feature type="compositionally biased region" description="Basic and acidic residues" evidence="1">
    <location>
        <begin position="269"/>
        <end position="286"/>
    </location>
</feature>
<feature type="compositionally biased region" description="Acidic residues" evidence="1">
    <location>
        <begin position="667"/>
        <end position="680"/>
    </location>
</feature>